<dbReference type="OrthoDB" id="9973304at2"/>
<protein>
    <submittedName>
        <fullName evidence="1">Uncharacterized protein</fullName>
    </submittedName>
</protein>
<evidence type="ECO:0000313" key="2">
    <source>
        <dbReference type="Proteomes" id="UP000249799"/>
    </source>
</evidence>
<evidence type="ECO:0000313" key="1">
    <source>
        <dbReference type="EMBL" id="AWV90938.1"/>
    </source>
</evidence>
<sequence length="255" mass="27257">MIYLPTLYIAELFDRAPDKGCDGMTLDALSELLDLLEAAEVQSPSAPSLIGANILNKTGTPSVLMMLGDCHLPSVSAWINSLNPKGLSSIVACSFAQIEGASDLTTTDASILIGHGVSLASRGLSGRPLVGMPLAELRAELTESQQKLSEVAGYQVGILAPTVSTFGQAVDGLVLEEARRAGYRLILEPGGRVTELSSDATPITPERLDYRIVSTHDSPKSLADWVIGTGLSRQRAHIRELLQRPRRILSRLKST</sequence>
<accession>A0A2Z4FQL0</accession>
<dbReference type="Gene3D" id="3.20.20.370">
    <property type="entry name" value="Glycoside hydrolase/deacetylase"/>
    <property type="match status" value="1"/>
</dbReference>
<name>A0A2Z4FQL0_9DELT</name>
<dbReference type="Proteomes" id="UP000249799">
    <property type="component" value="Chromosome"/>
</dbReference>
<gene>
    <name evidence="1" type="ORF">DN745_17045</name>
</gene>
<dbReference type="InterPro" id="IPR011330">
    <property type="entry name" value="Glyco_hydro/deAcase_b/a-brl"/>
</dbReference>
<dbReference type="AlphaFoldDB" id="A0A2Z4FQL0"/>
<dbReference type="EMBL" id="CP030032">
    <property type="protein sequence ID" value="AWV90938.1"/>
    <property type="molecule type" value="Genomic_DNA"/>
</dbReference>
<dbReference type="SUPFAM" id="SSF88713">
    <property type="entry name" value="Glycoside hydrolase/deacetylase"/>
    <property type="match status" value="1"/>
</dbReference>
<dbReference type="RefSeq" id="WP_111336734.1">
    <property type="nucleotide sequence ID" value="NZ_CP030032.1"/>
</dbReference>
<proteinExistence type="predicted"/>
<dbReference type="GO" id="GO:0005975">
    <property type="term" value="P:carbohydrate metabolic process"/>
    <property type="evidence" value="ECO:0007669"/>
    <property type="project" value="InterPro"/>
</dbReference>
<dbReference type="KEGG" id="bsed:DN745_17045"/>
<organism evidence="1 2">
    <name type="scientific">Bradymonas sediminis</name>
    <dbReference type="NCBI Taxonomy" id="1548548"/>
    <lineage>
        <taxon>Bacteria</taxon>
        <taxon>Deltaproteobacteria</taxon>
        <taxon>Bradymonadales</taxon>
        <taxon>Bradymonadaceae</taxon>
        <taxon>Bradymonas</taxon>
    </lineage>
</organism>
<keyword evidence="2" id="KW-1185">Reference proteome</keyword>
<reference evidence="1 2" key="1">
    <citation type="submission" date="2018-06" db="EMBL/GenBank/DDBJ databases">
        <title>Lujinxingia sediminis gen. nov. sp. nov., a new facultative anaerobic member of the class Deltaproteobacteria, and proposal of Lujinxingaceae fam. nov.</title>
        <authorList>
            <person name="Guo L.-Y."/>
            <person name="Li C.-M."/>
            <person name="Wang S."/>
            <person name="Du Z.-J."/>
        </authorList>
    </citation>
    <scope>NUCLEOTIDE SEQUENCE [LARGE SCALE GENOMIC DNA]</scope>
    <source>
        <strain evidence="1 2">FA350</strain>
    </source>
</reference>